<dbReference type="GeneID" id="27904395"/>
<accession>M3BQU3</accession>
<dbReference type="FunFam" id="3.90.190.10:FF:000035">
    <property type="entry name" value="Tyrosine phosphatase, putative"/>
    <property type="match status" value="1"/>
</dbReference>
<dbReference type="InterPro" id="IPR029021">
    <property type="entry name" value="Prot-tyrosine_phosphatase-like"/>
</dbReference>
<reference evidence="5 6" key="1">
    <citation type="journal article" date="2012" name="PLoS Pathog.">
        <title>Diverse lifestyles and strategies of plant pathogenesis encoded in the genomes of eighteen Dothideomycetes fungi.</title>
        <authorList>
            <person name="Ohm R.A."/>
            <person name="Feau N."/>
            <person name="Henrissat B."/>
            <person name="Schoch C.L."/>
            <person name="Horwitz B.A."/>
            <person name="Barry K.W."/>
            <person name="Condon B.J."/>
            <person name="Copeland A.C."/>
            <person name="Dhillon B."/>
            <person name="Glaser F."/>
            <person name="Hesse C.N."/>
            <person name="Kosti I."/>
            <person name="LaButti K."/>
            <person name="Lindquist E.A."/>
            <person name="Lucas S."/>
            <person name="Salamov A.A."/>
            <person name="Bradshaw R.E."/>
            <person name="Ciuffetti L."/>
            <person name="Hamelin R.C."/>
            <person name="Kema G.H.J."/>
            <person name="Lawrence C."/>
            <person name="Scott J.A."/>
            <person name="Spatafora J.W."/>
            <person name="Turgeon B.G."/>
            <person name="de Wit P.J.G.M."/>
            <person name="Zhong S."/>
            <person name="Goodwin S.B."/>
            <person name="Grigoriev I.V."/>
        </authorList>
    </citation>
    <scope>NUCLEOTIDE SEQUENCE [LARGE SCALE GENOMIC DNA]</scope>
    <source>
        <strain evidence="5 6">SO2202</strain>
    </source>
</reference>
<proteinExistence type="predicted"/>
<dbReference type="GO" id="GO:0016791">
    <property type="term" value="F:phosphatase activity"/>
    <property type="evidence" value="ECO:0007669"/>
    <property type="project" value="TreeGrafter"/>
</dbReference>
<dbReference type="AlphaFoldDB" id="M3BQU3"/>
<dbReference type="OrthoDB" id="6375174at2759"/>
<dbReference type="RefSeq" id="XP_016756599.1">
    <property type="nucleotide sequence ID" value="XM_016907258.1"/>
</dbReference>
<dbReference type="Pfam" id="PF03162">
    <property type="entry name" value="Y_phosphatase2"/>
    <property type="match status" value="1"/>
</dbReference>
<dbReference type="GO" id="GO:0052840">
    <property type="term" value="F:inositol diphosphate tetrakisphosphate diphosphatase activity"/>
    <property type="evidence" value="ECO:0007669"/>
    <property type="project" value="TreeGrafter"/>
</dbReference>
<comment type="subcellular location">
    <subcellularLocation>
        <location evidence="1">Cytoplasm</location>
    </subcellularLocation>
</comment>
<gene>
    <name evidence="5" type="ORF">SEPMUDRAFT_152124</name>
</gene>
<dbReference type="STRING" id="692275.M3BQU3"/>
<dbReference type="eggNOG" id="KOG1572">
    <property type="taxonomic scope" value="Eukaryota"/>
</dbReference>
<dbReference type="EMBL" id="KB456271">
    <property type="protein sequence ID" value="EMF08478.1"/>
    <property type="molecule type" value="Genomic_DNA"/>
</dbReference>
<dbReference type="InterPro" id="IPR004861">
    <property type="entry name" value="Siw14-like"/>
</dbReference>
<evidence type="ECO:0000313" key="5">
    <source>
        <dbReference type="EMBL" id="EMF08478.1"/>
    </source>
</evidence>
<dbReference type="HOGENOM" id="CLU_692925_0_0_1"/>
<organism evidence="5 6">
    <name type="scientific">Sphaerulina musiva (strain SO2202)</name>
    <name type="common">Poplar stem canker fungus</name>
    <name type="synonym">Septoria musiva</name>
    <dbReference type="NCBI Taxonomy" id="692275"/>
    <lineage>
        <taxon>Eukaryota</taxon>
        <taxon>Fungi</taxon>
        <taxon>Dikarya</taxon>
        <taxon>Ascomycota</taxon>
        <taxon>Pezizomycotina</taxon>
        <taxon>Dothideomycetes</taxon>
        <taxon>Dothideomycetidae</taxon>
        <taxon>Mycosphaerellales</taxon>
        <taxon>Mycosphaerellaceae</taxon>
        <taxon>Sphaerulina</taxon>
    </lineage>
</organism>
<dbReference type="GO" id="GO:0005737">
    <property type="term" value="C:cytoplasm"/>
    <property type="evidence" value="ECO:0007669"/>
    <property type="project" value="UniProtKB-SubCell"/>
</dbReference>
<evidence type="ECO:0000313" key="6">
    <source>
        <dbReference type="Proteomes" id="UP000016931"/>
    </source>
</evidence>
<evidence type="ECO:0000256" key="4">
    <source>
        <dbReference type="SAM" id="MobiDB-lite"/>
    </source>
</evidence>
<evidence type="ECO:0000256" key="3">
    <source>
        <dbReference type="ARBA" id="ARBA00022801"/>
    </source>
</evidence>
<dbReference type="InterPro" id="IPR016130">
    <property type="entry name" value="Tyr_Pase_AS"/>
</dbReference>
<evidence type="ECO:0000256" key="2">
    <source>
        <dbReference type="ARBA" id="ARBA00022490"/>
    </source>
</evidence>
<dbReference type="Proteomes" id="UP000016931">
    <property type="component" value="Unassembled WGS sequence"/>
</dbReference>
<keyword evidence="6" id="KW-1185">Reference proteome</keyword>
<dbReference type="SUPFAM" id="SSF52799">
    <property type="entry name" value="(Phosphotyrosine protein) phosphatases II"/>
    <property type="match status" value="1"/>
</dbReference>
<feature type="region of interest" description="Disordered" evidence="4">
    <location>
        <begin position="65"/>
        <end position="85"/>
    </location>
</feature>
<dbReference type="PANTHER" id="PTHR31126:SF48">
    <property type="entry name" value="INOSITOL PHOSPHATASE SIW14"/>
    <property type="match status" value="1"/>
</dbReference>
<evidence type="ECO:0000256" key="1">
    <source>
        <dbReference type="ARBA" id="ARBA00004496"/>
    </source>
</evidence>
<dbReference type="Gene3D" id="3.90.190.10">
    <property type="entry name" value="Protein tyrosine phosphatase superfamily"/>
    <property type="match status" value="1"/>
</dbReference>
<dbReference type="PANTHER" id="PTHR31126">
    <property type="entry name" value="TYROSINE-PROTEIN PHOSPHATASE"/>
    <property type="match status" value="1"/>
</dbReference>
<keyword evidence="3" id="KW-0378">Hydrolase</keyword>
<protein>
    <submittedName>
        <fullName evidence="5">Y_phosphatase2-domain-containing protein</fullName>
    </submittedName>
</protein>
<keyword evidence="2" id="KW-0963">Cytoplasm</keyword>
<name>M3BQU3_SPHMS</name>
<sequence>MPFLGSNLVSAADSNGSAPIAKDTAKPAVEMSISQEMMHVMSQEIEHAMSQPDCHVKGAADPMDIDGLGCTSSQPSSPPDSRCPTPRLTLDPCPVRLSPLLPAPNYGSVVPYTIFRSAFPKARNIEFLSELRIKSILTLVTKTESCETYDHFVATRGIRRTIIDVEPNKEGKVKTNLGTLCYAILFALNPQNHPVYIHCNQGRHRTGCVVACIRKIQQWPMHEILEEYSTYATPKPREGDIQLIKDFDPEHVHTYGRDNNLLGGFESLLQKFGRGRNDSFNSVYELASSLPSHNTASMYSSSGSSDNDDGPILMALARSASKQAQENADDMNIDPRLMQPQMGNTPDVTVEEVEAEDDVDIRMDTQDDNDGSGGWKHMDGVVVSESSTTSPIPIGSRF</sequence>
<dbReference type="PROSITE" id="PS00383">
    <property type="entry name" value="TYR_PHOSPHATASE_1"/>
    <property type="match status" value="1"/>
</dbReference>